<reference evidence="1 2" key="1">
    <citation type="submission" date="2019-05" db="EMBL/GenBank/DDBJ databases">
        <title>Complete genome sequencing of Anaerostipes rhamnosivorans.</title>
        <authorList>
            <person name="Bui T.P.N."/>
            <person name="de Vos W.M."/>
        </authorList>
    </citation>
    <scope>NUCLEOTIDE SEQUENCE [LARGE SCALE GENOMIC DNA]</scope>
    <source>
        <strain evidence="1 2">1y2</strain>
    </source>
</reference>
<proteinExistence type="predicted"/>
<name>A0A4P8IDR6_9FIRM</name>
<sequence length="49" mass="5652">MSYVSPELRPKFETLSIELKDTILKRGVKLYTIQDLIRVLEEIVAESEG</sequence>
<dbReference type="EMBL" id="CP040058">
    <property type="protein sequence ID" value="QCP34757.1"/>
    <property type="molecule type" value="Genomic_DNA"/>
</dbReference>
<evidence type="ECO:0000313" key="1">
    <source>
        <dbReference type="EMBL" id="QCP34757.1"/>
    </source>
</evidence>
<protein>
    <submittedName>
        <fullName evidence="1">Uncharacterized protein</fullName>
    </submittedName>
</protein>
<dbReference type="Proteomes" id="UP000298653">
    <property type="component" value="Chromosome"/>
</dbReference>
<accession>A0A4P8IDR6</accession>
<gene>
    <name evidence="1" type="ORF">AR1Y2_1303</name>
</gene>
<organism evidence="1 2">
    <name type="scientific">Anaerostipes rhamnosivorans</name>
    <dbReference type="NCBI Taxonomy" id="1229621"/>
    <lineage>
        <taxon>Bacteria</taxon>
        <taxon>Bacillati</taxon>
        <taxon>Bacillota</taxon>
        <taxon>Clostridia</taxon>
        <taxon>Lachnospirales</taxon>
        <taxon>Lachnospiraceae</taxon>
        <taxon>Anaerostipes</taxon>
    </lineage>
</organism>
<evidence type="ECO:0000313" key="2">
    <source>
        <dbReference type="Proteomes" id="UP000298653"/>
    </source>
</evidence>
<dbReference type="RefSeq" id="WP_175403602.1">
    <property type="nucleotide sequence ID" value="NZ_CP040058.1"/>
</dbReference>
<dbReference type="AlphaFoldDB" id="A0A4P8IDR6"/>
<dbReference type="KEGG" id="arf:AR1Y2_1303"/>
<keyword evidence="2" id="KW-1185">Reference proteome</keyword>